<evidence type="ECO:0000259" key="5">
    <source>
        <dbReference type="PROSITE" id="PS50835"/>
    </source>
</evidence>
<gene>
    <name evidence="6" type="ORF">OBRU01_13897</name>
</gene>
<dbReference type="AlphaFoldDB" id="A0A0L7L0G6"/>
<dbReference type="CDD" id="cd00096">
    <property type="entry name" value="Ig"/>
    <property type="match status" value="1"/>
</dbReference>
<dbReference type="PROSITE" id="PS50835">
    <property type="entry name" value="IG_LIKE"/>
    <property type="match status" value="1"/>
</dbReference>
<dbReference type="GO" id="GO:0098609">
    <property type="term" value="P:cell-cell adhesion"/>
    <property type="evidence" value="ECO:0007669"/>
    <property type="project" value="TreeGrafter"/>
</dbReference>
<evidence type="ECO:0000256" key="3">
    <source>
        <dbReference type="SAM" id="MobiDB-lite"/>
    </source>
</evidence>
<dbReference type="SUPFAM" id="SSF48726">
    <property type="entry name" value="Immunoglobulin"/>
    <property type="match status" value="2"/>
</dbReference>
<dbReference type="InterPro" id="IPR007110">
    <property type="entry name" value="Ig-like_dom"/>
</dbReference>
<dbReference type="Proteomes" id="UP000037510">
    <property type="component" value="Unassembled WGS sequence"/>
</dbReference>
<dbReference type="InterPro" id="IPR036179">
    <property type="entry name" value="Ig-like_dom_sf"/>
</dbReference>
<dbReference type="PANTHER" id="PTHR44170:SF6">
    <property type="entry name" value="CONTACTIN"/>
    <property type="match status" value="1"/>
</dbReference>
<protein>
    <submittedName>
        <fullName evidence="6">Frazzled</fullName>
    </submittedName>
</protein>
<feature type="domain" description="Ig-like" evidence="5">
    <location>
        <begin position="24"/>
        <end position="151"/>
    </location>
</feature>
<name>A0A0L7L0G6_OPEBR</name>
<proteinExistence type="predicted"/>
<reference evidence="6 7" key="1">
    <citation type="journal article" date="2015" name="Genome Biol. Evol.">
        <title>The genome of winter moth (Operophtera brumata) provides a genomic perspective on sexual dimorphism and phenology.</title>
        <authorList>
            <person name="Derks M.F."/>
            <person name="Smit S."/>
            <person name="Salis L."/>
            <person name="Schijlen E."/>
            <person name="Bossers A."/>
            <person name="Mateman C."/>
            <person name="Pijl A.S."/>
            <person name="de Ridder D."/>
            <person name="Groenen M.A."/>
            <person name="Visser M.E."/>
            <person name="Megens H.J."/>
        </authorList>
    </citation>
    <scope>NUCLEOTIDE SEQUENCE [LARGE SCALE GENOMIC DNA]</scope>
    <source>
        <strain evidence="6">WM2013NL</strain>
        <tissue evidence="6">Head and thorax</tissue>
    </source>
</reference>
<accession>A0A0L7L0G6</accession>
<evidence type="ECO:0000256" key="1">
    <source>
        <dbReference type="ARBA" id="ARBA00022737"/>
    </source>
</evidence>
<keyword evidence="2" id="KW-1015">Disulfide bond</keyword>
<dbReference type="InterPro" id="IPR013783">
    <property type="entry name" value="Ig-like_fold"/>
</dbReference>
<keyword evidence="1" id="KW-0677">Repeat</keyword>
<dbReference type="STRING" id="104452.A0A0L7L0G6"/>
<dbReference type="PANTHER" id="PTHR44170">
    <property type="entry name" value="PROTEIN SIDEKICK"/>
    <property type="match status" value="1"/>
</dbReference>
<feature type="region of interest" description="Disordered" evidence="3">
    <location>
        <begin position="355"/>
        <end position="375"/>
    </location>
</feature>
<dbReference type="SMART" id="SM00409">
    <property type="entry name" value="IG"/>
    <property type="match status" value="3"/>
</dbReference>
<sequence length="457" mass="48940">MQLHLQVVVSLLHAQCFTAIGKGPEFYNVSKPISLQAVIVLLQEAKTSLTLESGSPPSLKTRWRRPGHPSSCPAPRSPDMQAGWRGDIMWGLCLPGNTHSLQTTNTGMILVKKQLPNGSLVIDSMSASLAGQYQCVVTVDGVGTIVSRIATVFLAGVAGSVALLTCGMRASPRVALRVAPAPTPDRRVYGAARVHQSPPTLKLNRWRGDRVESKHRGGKRRVAAAVHRHAATCYYHGSDLDSRFYLAGSGSLRVQSARALDAGAYTCRAHSRLDSADHTTVLHVQVEGLTGGAGVVARARGDAVLRCAVRGRPPPTPLSSLRIQGVLRVDAGMFQCAATSPSGAATATVRLTVLPPDDESTLNPSSEDSDFLGETSSAYTSGPGDYYDSNYDGSFHAAEGLDESLSVNASLVSTPKRLRAVIVKHRFVTLSWEEPERKSEELDSFKSVGLRDLLDWV</sequence>
<dbReference type="Gene3D" id="2.60.40.10">
    <property type="entry name" value="Immunoglobulins"/>
    <property type="match status" value="3"/>
</dbReference>
<evidence type="ECO:0000313" key="6">
    <source>
        <dbReference type="EMBL" id="KOB68905.1"/>
    </source>
</evidence>
<feature type="region of interest" description="Disordered" evidence="3">
    <location>
        <begin position="51"/>
        <end position="79"/>
    </location>
</feature>
<evidence type="ECO:0000256" key="2">
    <source>
        <dbReference type="ARBA" id="ARBA00023157"/>
    </source>
</evidence>
<evidence type="ECO:0000313" key="7">
    <source>
        <dbReference type="Proteomes" id="UP000037510"/>
    </source>
</evidence>
<organism evidence="6 7">
    <name type="scientific">Operophtera brumata</name>
    <name type="common">Winter moth</name>
    <name type="synonym">Phalaena brumata</name>
    <dbReference type="NCBI Taxonomy" id="104452"/>
    <lineage>
        <taxon>Eukaryota</taxon>
        <taxon>Metazoa</taxon>
        <taxon>Ecdysozoa</taxon>
        <taxon>Arthropoda</taxon>
        <taxon>Hexapoda</taxon>
        <taxon>Insecta</taxon>
        <taxon>Pterygota</taxon>
        <taxon>Neoptera</taxon>
        <taxon>Endopterygota</taxon>
        <taxon>Lepidoptera</taxon>
        <taxon>Glossata</taxon>
        <taxon>Ditrysia</taxon>
        <taxon>Geometroidea</taxon>
        <taxon>Geometridae</taxon>
        <taxon>Larentiinae</taxon>
        <taxon>Operophtera</taxon>
    </lineage>
</organism>
<feature type="signal peptide" evidence="4">
    <location>
        <begin position="1"/>
        <end position="19"/>
    </location>
</feature>
<dbReference type="GO" id="GO:0016020">
    <property type="term" value="C:membrane"/>
    <property type="evidence" value="ECO:0007669"/>
    <property type="project" value="UniProtKB-SubCell"/>
</dbReference>
<evidence type="ECO:0000256" key="4">
    <source>
        <dbReference type="SAM" id="SignalP"/>
    </source>
</evidence>
<keyword evidence="7" id="KW-1185">Reference proteome</keyword>
<dbReference type="EMBL" id="JTDY01003865">
    <property type="protein sequence ID" value="KOB68905.1"/>
    <property type="molecule type" value="Genomic_DNA"/>
</dbReference>
<feature type="chain" id="PRO_5005573017" evidence="4">
    <location>
        <begin position="20"/>
        <end position="457"/>
    </location>
</feature>
<comment type="caution">
    <text evidence="6">The sequence shown here is derived from an EMBL/GenBank/DDBJ whole genome shotgun (WGS) entry which is preliminary data.</text>
</comment>
<keyword evidence="4" id="KW-0732">Signal</keyword>
<dbReference type="InterPro" id="IPR003599">
    <property type="entry name" value="Ig_sub"/>
</dbReference>